<dbReference type="InterPro" id="IPR017451">
    <property type="entry name" value="F-box-assoc_interact_dom"/>
</dbReference>
<dbReference type="PANTHER" id="PTHR31672:SF10">
    <property type="entry name" value="F-BOX DOMAIN-CONTAINING PROTEIN"/>
    <property type="match status" value="1"/>
</dbReference>
<dbReference type="InterPro" id="IPR006527">
    <property type="entry name" value="F-box-assoc_dom_typ1"/>
</dbReference>
<dbReference type="OrthoDB" id="610337at2759"/>
<keyword evidence="2" id="KW-1185">Reference proteome</keyword>
<evidence type="ECO:0000259" key="1">
    <source>
        <dbReference type="PROSITE" id="PS50181"/>
    </source>
</evidence>
<dbReference type="SUPFAM" id="SSF81383">
    <property type="entry name" value="F-box domain"/>
    <property type="match status" value="1"/>
</dbReference>
<organism evidence="2 3">
    <name type="scientific">Durio zibethinus</name>
    <name type="common">Durian</name>
    <dbReference type="NCBI Taxonomy" id="66656"/>
    <lineage>
        <taxon>Eukaryota</taxon>
        <taxon>Viridiplantae</taxon>
        <taxon>Streptophyta</taxon>
        <taxon>Embryophyta</taxon>
        <taxon>Tracheophyta</taxon>
        <taxon>Spermatophyta</taxon>
        <taxon>Magnoliopsida</taxon>
        <taxon>eudicotyledons</taxon>
        <taxon>Gunneridae</taxon>
        <taxon>Pentapetalae</taxon>
        <taxon>rosids</taxon>
        <taxon>malvids</taxon>
        <taxon>Malvales</taxon>
        <taxon>Malvaceae</taxon>
        <taxon>Helicteroideae</taxon>
        <taxon>Durio</taxon>
    </lineage>
</organism>
<gene>
    <name evidence="3" type="primary">LOC111297448</name>
</gene>
<name>A0A6P5Z5P6_DURZI</name>
<accession>A0A6P5Z5P6</accession>
<dbReference type="AlphaFoldDB" id="A0A6P5Z5P6"/>
<sequence length="394" mass="44986">MGMRGKRQKPPKEDENILKLPSYITVEILSRLPVKTIILCKAVCKAWRNALLDPHFPLIHLAKSSVNLLLCRFPSYWLIEFGKDFRRKKMSKFNDENVHGVGEPSMVGSCNGLLCLSINYPEDFYVWNPVRNEYVTLPMPNIKAGNRLCSYSGFGFCPRTDTYKVIRMVRYGSMPSMAWTGSSNQAMCEVYTLGTNTWRTIEDVPVPHYGGLICKTPFNGAVHWICSFKINDEKFPLWICAFKIEDENWASILLPLPLLEVPGLEFTDQRKELLLSWLQLGVLDNCLAIFDKSQDSLLNIWMMKDYGVRESWIKGWSVESRMPSEIHVPSLLPLKLTKDGDLLMFDDFNKALVCFNPQKSMPCKQKISGLPKISKGIAYVASFISPIKAMKEEC</sequence>
<evidence type="ECO:0000313" key="2">
    <source>
        <dbReference type="Proteomes" id="UP000515121"/>
    </source>
</evidence>
<dbReference type="SUPFAM" id="SSF50965">
    <property type="entry name" value="Galactose oxidase, central domain"/>
    <property type="match status" value="1"/>
</dbReference>
<dbReference type="InterPro" id="IPR050796">
    <property type="entry name" value="SCF_F-box_component"/>
</dbReference>
<dbReference type="NCBIfam" id="TIGR01640">
    <property type="entry name" value="F_box_assoc_1"/>
    <property type="match status" value="1"/>
</dbReference>
<dbReference type="PANTHER" id="PTHR31672">
    <property type="entry name" value="BNACNNG10540D PROTEIN"/>
    <property type="match status" value="1"/>
</dbReference>
<feature type="domain" description="F-box" evidence="1">
    <location>
        <begin position="14"/>
        <end position="61"/>
    </location>
</feature>
<protein>
    <submittedName>
        <fullName evidence="3">F-box protein At3g07870-like</fullName>
    </submittedName>
</protein>
<dbReference type="InterPro" id="IPR036047">
    <property type="entry name" value="F-box-like_dom_sf"/>
</dbReference>
<dbReference type="Proteomes" id="UP000515121">
    <property type="component" value="Unplaced"/>
</dbReference>
<proteinExistence type="predicted"/>
<dbReference type="SMART" id="SM00256">
    <property type="entry name" value="FBOX"/>
    <property type="match status" value="1"/>
</dbReference>
<dbReference type="InterPro" id="IPR011043">
    <property type="entry name" value="Gal_Oxase/kelch_b-propeller"/>
</dbReference>
<dbReference type="PROSITE" id="PS50181">
    <property type="entry name" value="FBOX"/>
    <property type="match status" value="1"/>
</dbReference>
<dbReference type="Gene3D" id="1.20.1280.50">
    <property type="match status" value="1"/>
</dbReference>
<dbReference type="InterPro" id="IPR001810">
    <property type="entry name" value="F-box_dom"/>
</dbReference>
<dbReference type="Pfam" id="PF07734">
    <property type="entry name" value="FBA_1"/>
    <property type="match status" value="1"/>
</dbReference>
<dbReference type="KEGG" id="dzi:111297448"/>
<dbReference type="RefSeq" id="XP_022747910.1">
    <property type="nucleotide sequence ID" value="XM_022892175.1"/>
</dbReference>
<evidence type="ECO:0000313" key="3">
    <source>
        <dbReference type="RefSeq" id="XP_022747910.1"/>
    </source>
</evidence>
<dbReference type="GeneID" id="111297448"/>
<reference evidence="3" key="1">
    <citation type="submission" date="2025-08" db="UniProtKB">
        <authorList>
            <consortium name="RefSeq"/>
        </authorList>
    </citation>
    <scope>IDENTIFICATION</scope>
    <source>
        <tissue evidence="3">Fruit stalk</tissue>
    </source>
</reference>
<dbReference type="Pfam" id="PF00646">
    <property type="entry name" value="F-box"/>
    <property type="match status" value="1"/>
</dbReference>